<dbReference type="AlphaFoldDB" id="A0A4R3HSM3"/>
<evidence type="ECO:0000313" key="1">
    <source>
        <dbReference type="EMBL" id="TCS35948.1"/>
    </source>
</evidence>
<organism evidence="1 2">
    <name type="scientific">Paucimonas lemoignei</name>
    <name type="common">Pseudomonas lemoignei</name>
    <dbReference type="NCBI Taxonomy" id="29443"/>
    <lineage>
        <taxon>Bacteria</taxon>
        <taxon>Pseudomonadati</taxon>
        <taxon>Pseudomonadota</taxon>
        <taxon>Betaproteobacteria</taxon>
        <taxon>Burkholderiales</taxon>
        <taxon>Burkholderiaceae</taxon>
        <taxon>Paucimonas</taxon>
    </lineage>
</organism>
<comment type="caution">
    <text evidence="1">The sequence shown here is derived from an EMBL/GenBank/DDBJ whole genome shotgun (WGS) entry which is preliminary data.</text>
</comment>
<protein>
    <submittedName>
        <fullName evidence="1">Uncharacterized protein</fullName>
    </submittedName>
</protein>
<proteinExistence type="predicted"/>
<dbReference type="OrthoDB" id="8966445at2"/>
<accession>A0A4R3HSM3</accession>
<gene>
    <name evidence="1" type="ORF">EDC30_10811</name>
</gene>
<dbReference type="RefSeq" id="WP_132259220.1">
    <property type="nucleotide sequence ID" value="NZ_SLZQ01000008.1"/>
</dbReference>
<evidence type="ECO:0000313" key="2">
    <source>
        <dbReference type="Proteomes" id="UP000295382"/>
    </source>
</evidence>
<keyword evidence="2" id="KW-1185">Reference proteome</keyword>
<sequence length="95" mass="10156">MKSLTIKDLARTTELDRHAMAGVSGGGSKEYKGMMPYSVYSVDASKDSFSFDATQLVSQNQATTVNNGNNVAFACDISACVKPTQKADNTINFGH</sequence>
<name>A0A4R3HSM3_PAULE</name>
<dbReference type="Proteomes" id="UP000295382">
    <property type="component" value="Unassembled WGS sequence"/>
</dbReference>
<reference evidence="1 2" key="1">
    <citation type="submission" date="2019-03" db="EMBL/GenBank/DDBJ databases">
        <title>Genomic Encyclopedia of Type Strains, Phase IV (KMG-IV): sequencing the most valuable type-strain genomes for metagenomic binning, comparative biology and taxonomic classification.</title>
        <authorList>
            <person name="Goeker M."/>
        </authorList>
    </citation>
    <scope>NUCLEOTIDE SEQUENCE [LARGE SCALE GENOMIC DNA]</scope>
    <source>
        <strain evidence="1 2">DSM 7445</strain>
    </source>
</reference>
<dbReference type="EMBL" id="SLZQ01000008">
    <property type="protein sequence ID" value="TCS35948.1"/>
    <property type="molecule type" value="Genomic_DNA"/>
</dbReference>